<gene>
    <name evidence="5" type="ORF">ACFQ1S_26330</name>
</gene>
<evidence type="ECO:0000256" key="3">
    <source>
        <dbReference type="ARBA" id="ARBA00023163"/>
    </source>
</evidence>
<evidence type="ECO:0000313" key="5">
    <source>
        <dbReference type="EMBL" id="MFD1048799.1"/>
    </source>
</evidence>
<keyword evidence="3" id="KW-0804">Transcription</keyword>
<dbReference type="Pfam" id="PF12833">
    <property type="entry name" value="HTH_18"/>
    <property type="match status" value="1"/>
</dbReference>
<name>A0ABW3MGN4_9PSEU</name>
<dbReference type="SUPFAM" id="SSF46689">
    <property type="entry name" value="Homeodomain-like"/>
    <property type="match status" value="1"/>
</dbReference>
<reference evidence="6" key="1">
    <citation type="journal article" date="2019" name="Int. J. Syst. Evol. Microbiol.">
        <title>The Global Catalogue of Microorganisms (GCM) 10K type strain sequencing project: providing services to taxonomists for standard genome sequencing and annotation.</title>
        <authorList>
            <consortium name="The Broad Institute Genomics Platform"/>
            <consortium name="The Broad Institute Genome Sequencing Center for Infectious Disease"/>
            <person name="Wu L."/>
            <person name="Ma J."/>
        </authorList>
    </citation>
    <scope>NUCLEOTIDE SEQUENCE [LARGE SCALE GENOMIC DNA]</scope>
    <source>
        <strain evidence="6">JCM 31486</strain>
    </source>
</reference>
<keyword evidence="2" id="KW-0238">DNA-binding</keyword>
<dbReference type="EMBL" id="JBHTIS010001801">
    <property type="protein sequence ID" value="MFD1048799.1"/>
    <property type="molecule type" value="Genomic_DNA"/>
</dbReference>
<comment type="caution">
    <text evidence="5">The sequence shown here is derived from an EMBL/GenBank/DDBJ whole genome shotgun (WGS) entry which is preliminary data.</text>
</comment>
<evidence type="ECO:0000259" key="4">
    <source>
        <dbReference type="PROSITE" id="PS01124"/>
    </source>
</evidence>
<dbReference type="InterPro" id="IPR018060">
    <property type="entry name" value="HTH_AraC"/>
</dbReference>
<keyword evidence="6" id="KW-1185">Reference proteome</keyword>
<protein>
    <submittedName>
        <fullName evidence="5">AraC family transcriptional regulator</fullName>
    </submittedName>
</protein>
<evidence type="ECO:0000313" key="6">
    <source>
        <dbReference type="Proteomes" id="UP001597045"/>
    </source>
</evidence>
<dbReference type="SMART" id="SM00342">
    <property type="entry name" value="HTH_ARAC"/>
    <property type="match status" value="1"/>
</dbReference>
<organism evidence="5 6">
    <name type="scientific">Kibdelosporangium lantanae</name>
    <dbReference type="NCBI Taxonomy" id="1497396"/>
    <lineage>
        <taxon>Bacteria</taxon>
        <taxon>Bacillati</taxon>
        <taxon>Actinomycetota</taxon>
        <taxon>Actinomycetes</taxon>
        <taxon>Pseudonocardiales</taxon>
        <taxon>Pseudonocardiaceae</taxon>
        <taxon>Kibdelosporangium</taxon>
    </lineage>
</organism>
<dbReference type="InterPro" id="IPR009057">
    <property type="entry name" value="Homeodomain-like_sf"/>
</dbReference>
<dbReference type="InterPro" id="IPR032687">
    <property type="entry name" value="AraC-type_N"/>
</dbReference>
<evidence type="ECO:0000256" key="1">
    <source>
        <dbReference type="ARBA" id="ARBA00023015"/>
    </source>
</evidence>
<dbReference type="PANTHER" id="PTHR47894">
    <property type="entry name" value="HTH-TYPE TRANSCRIPTIONAL REGULATOR GADX"/>
    <property type="match status" value="1"/>
</dbReference>
<dbReference type="PANTHER" id="PTHR47894:SF4">
    <property type="entry name" value="HTH-TYPE TRANSCRIPTIONAL REGULATOR GADX"/>
    <property type="match status" value="1"/>
</dbReference>
<dbReference type="Pfam" id="PF12625">
    <property type="entry name" value="Arabinose_bd"/>
    <property type="match status" value="1"/>
</dbReference>
<dbReference type="PROSITE" id="PS01124">
    <property type="entry name" value="HTH_ARAC_FAMILY_2"/>
    <property type="match status" value="1"/>
</dbReference>
<accession>A0ABW3MGN4</accession>
<dbReference type="Proteomes" id="UP001597045">
    <property type="component" value="Unassembled WGS sequence"/>
</dbReference>
<feature type="domain" description="HTH araC/xylS-type" evidence="4">
    <location>
        <begin position="193"/>
        <end position="293"/>
    </location>
</feature>
<feature type="non-terminal residue" evidence="5">
    <location>
        <position position="1"/>
    </location>
</feature>
<keyword evidence="1" id="KW-0805">Transcription regulation</keyword>
<dbReference type="Gene3D" id="1.10.10.60">
    <property type="entry name" value="Homeodomain-like"/>
    <property type="match status" value="1"/>
</dbReference>
<evidence type="ECO:0000256" key="2">
    <source>
        <dbReference type="ARBA" id="ARBA00023125"/>
    </source>
</evidence>
<sequence length="298" mass="32936">DTDDMSLPDLEVGRVFELAAADLDCPDLGLRMARRQDLGVLGPLSLAVRNSSTFADAMDCTTRYLVAHERSFSIAFAEDPYGTPGVAALRYGVHHTESAVHVQAVDLAVAFIHRAIELLVGPYGLRSVELPYSPPGPESVYTEFFRAPVRFNRPWAMLRVPVSLGTQPIDASNPHLRQLALAYLAEETPKGHTDLALRVRESLARTLDTPDITRVSAELNLHPRTLQRELRKQGTSFSGLLDDVRRKAARRYLTGTDLPLSQVAGLLGLSEQSALTRCCRRWWNATPSEVWLAAPVSR</sequence>
<proteinExistence type="predicted"/>